<reference evidence="1 2" key="1">
    <citation type="submission" date="2013-01" db="EMBL/GenBank/DDBJ databases">
        <authorList>
            <person name="Harkins D.M."/>
            <person name="Durkin A.S."/>
            <person name="Brinkac L.M."/>
            <person name="Haft D.H."/>
            <person name="Selengut J.D."/>
            <person name="Sanka R."/>
            <person name="DePew J."/>
            <person name="Purushe J."/>
            <person name="Whelen A.C."/>
            <person name="Vinetz J.M."/>
            <person name="Sutton G.G."/>
            <person name="Nierman W.C."/>
            <person name="Fouts D.E."/>
        </authorList>
    </citation>
    <scope>NUCLEOTIDE SEQUENCE [LARGE SCALE GENOMIC DNA]</scope>
    <source>
        <strain evidence="1 2">2001034031</strain>
    </source>
</reference>
<dbReference type="EMBL" id="AKXB02000022">
    <property type="protein sequence ID" value="EMO90968.1"/>
    <property type="molecule type" value="Genomic_DNA"/>
</dbReference>
<protein>
    <submittedName>
        <fullName evidence="1">Uncharacterized protein</fullName>
    </submittedName>
</protein>
<dbReference type="AlphaFoldDB" id="M6YX97"/>
<dbReference type="Proteomes" id="UP000012138">
    <property type="component" value="Unassembled WGS sequence"/>
</dbReference>
<proteinExistence type="predicted"/>
<evidence type="ECO:0000313" key="2">
    <source>
        <dbReference type="Proteomes" id="UP000012138"/>
    </source>
</evidence>
<accession>M6YX97</accession>
<organism evidence="1 2">
    <name type="scientific">Leptospira noguchii str. 2001034031</name>
    <dbReference type="NCBI Taxonomy" id="1193053"/>
    <lineage>
        <taxon>Bacteria</taxon>
        <taxon>Pseudomonadati</taxon>
        <taxon>Spirochaetota</taxon>
        <taxon>Spirochaetia</taxon>
        <taxon>Leptospirales</taxon>
        <taxon>Leptospiraceae</taxon>
        <taxon>Leptospira</taxon>
    </lineage>
</organism>
<comment type="caution">
    <text evidence="1">The sequence shown here is derived from an EMBL/GenBank/DDBJ whole genome shotgun (WGS) entry which is preliminary data.</text>
</comment>
<evidence type="ECO:0000313" key="1">
    <source>
        <dbReference type="EMBL" id="EMO90968.1"/>
    </source>
</evidence>
<sequence length="58" mass="7059">MKVAIDIELLKDQSNIENRIEKDWLYSLNLRNWNHLTQNKNHKLSERENSLEVKNLRI</sequence>
<name>M6YX97_9LEPT</name>
<gene>
    <name evidence="1" type="ORF">LEP1GSC024_4980</name>
</gene>